<evidence type="ECO:0000256" key="8">
    <source>
        <dbReference type="ARBA" id="ARBA00022842"/>
    </source>
</evidence>
<dbReference type="InterPro" id="IPR050582">
    <property type="entry name" value="HAD-like_SerB"/>
</dbReference>
<reference evidence="11" key="2">
    <citation type="submission" date="2023-11" db="UniProtKB">
        <authorList>
            <consortium name="WormBaseParasite"/>
        </authorList>
    </citation>
    <scope>IDENTIFICATION</scope>
</reference>
<keyword evidence="9" id="KW-0718">Serine biosynthesis</keyword>
<dbReference type="NCBIfam" id="TIGR01488">
    <property type="entry name" value="HAD-SF-IB"/>
    <property type="match status" value="1"/>
</dbReference>
<dbReference type="InterPro" id="IPR023214">
    <property type="entry name" value="HAD_sf"/>
</dbReference>
<dbReference type="InterPro" id="IPR036412">
    <property type="entry name" value="HAD-like_sf"/>
</dbReference>
<keyword evidence="10" id="KW-1185">Reference proteome</keyword>
<keyword evidence="6" id="KW-0479">Metal-binding</keyword>
<protein>
    <recommendedName>
        <fullName evidence="4">Phosphoserine phosphatase</fullName>
        <ecNumber evidence="3">3.1.3.3</ecNumber>
    </recommendedName>
</protein>
<dbReference type="GO" id="GO:0000287">
    <property type="term" value="F:magnesium ion binding"/>
    <property type="evidence" value="ECO:0007669"/>
    <property type="project" value="TreeGrafter"/>
</dbReference>
<evidence type="ECO:0000313" key="10">
    <source>
        <dbReference type="Proteomes" id="UP000050795"/>
    </source>
</evidence>
<proteinExistence type="predicted"/>
<name>A0AA85KES9_TRIRE</name>
<evidence type="ECO:0000256" key="9">
    <source>
        <dbReference type="ARBA" id="ARBA00023299"/>
    </source>
</evidence>
<keyword evidence="7" id="KW-0378">Hydrolase</keyword>
<evidence type="ECO:0000256" key="7">
    <source>
        <dbReference type="ARBA" id="ARBA00022801"/>
    </source>
</evidence>
<dbReference type="Gene3D" id="3.40.50.1000">
    <property type="entry name" value="HAD superfamily/HAD-like"/>
    <property type="match status" value="1"/>
</dbReference>
<dbReference type="SUPFAM" id="SSF56784">
    <property type="entry name" value="HAD-like"/>
    <property type="match status" value="1"/>
</dbReference>
<dbReference type="AlphaFoldDB" id="A0AA85KES9"/>
<evidence type="ECO:0000256" key="5">
    <source>
        <dbReference type="ARBA" id="ARBA00022605"/>
    </source>
</evidence>
<sequence length="178" mass="19808">MSGELDFTQAFEARLSMMNLTKKKLDEFMDNYPVKLTPGIENLIQQFKENGVHIYLVSGGLYPLVSRVAKVLNIPEENIYANKLIFTDEGTYSGFDHSEPTSRSNGKSLVVAELMNKLQTSVMIIGDGMTDANACPPAEVFIGFGVNVIRPTVQNISTYFCTSVNELIELLKTNKMLK</sequence>
<dbReference type="WBParaSite" id="TREG1_88650.1">
    <property type="protein sequence ID" value="TREG1_88650.1"/>
    <property type="gene ID" value="TREG1_88650"/>
</dbReference>
<evidence type="ECO:0000256" key="1">
    <source>
        <dbReference type="ARBA" id="ARBA00001946"/>
    </source>
</evidence>
<dbReference type="Pfam" id="PF12710">
    <property type="entry name" value="HAD"/>
    <property type="match status" value="1"/>
</dbReference>
<dbReference type="PANTHER" id="PTHR43344">
    <property type="entry name" value="PHOSPHOSERINE PHOSPHATASE"/>
    <property type="match status" value="1"/>
</dbReference>
<comment type="cofactor">
    <cofactor evidence="1">
        <name>Mg(2+)</name>
        <dbReference type="ChEBI" id="CHEBI:18420"/>
    </cofactor>
</comment>
<evidence type="ECO:0000313" key="11">
    <source>
        <dbReference type="WBParaSite" id="TREG1_88650.1"/>
    </source>
</evidence>
<dbReference type="Proteomes" id="UP000050795">
    <property type="component" value="Unassembled WGS sequence"/>
</dbReference>
<evidence type="ECO:0000256" key="6">
    <source>
        <dbReference type="ARBA" id="ARBA00022723"/>
    </source>
</evidence>
<comment type="pathway">
    <text evidence="2">Amino-acid biosynthesis; L-serine biosynthesis; L-serine from 3-phospho-D-glycerate: step 3/3.</text>
</comment>
<accession>A0AA85KES9</accession>
<organism evidence="10 11">
    <name type="scientific">Trichobilharzia regenti</name>
    <name type="common">Nasal bird schistosome</name>
    <dbReference type="NCBI Taxonomy" id="157069"/>
    <lineage>
        <taxon>Eukaryota</taxon>
        <taxon>Metazoa</taxon>
        <taxon>Spiralia</taxon>
        <taxon>Lophotrochozoa</taxon>
        <taxon>Platyhelminthes</taxon>
        <taxon>Trematoda</taxon>
        <taxon>Digenea</taxon>
        <taxon>Strigeidida</taxon>
        <taxon>Schistosomatoidea</taxon>
        <taxon>Schistosomatidae</taxon>
        <taxon>Trichobilharzia</taxon>
    </lineage>
</organism>
<keyword evidence="8" id="KW-0460">Magnesium</keyword>
<dbReference type="GO" id="GO:0006564">
    <property type="term" value="P:L-serine biosynthetic process"/>
    <property type="evidence" value="ECO:0007669"/>
    <property type="project" value="UniProtKB-KW"/>
</dbReference>
<evidence type="ECO:0000256" key="4">
    <source>
        <dbReference type="ARBA" id="ARBA00015196"/>
    </source>
</evidence>
<reference evidence="10" key="1">
    <citation type="submission" date="2022-06" db="EMBL/GenBank/DDBJ databases">
        <authorList>
            <person name="Berger JAMES D."/>
            <person name="Berger JAMES D."/>
        </authorList>
    </citation>
    <scope>NUCLEOTIDE SEQUENCE [LARGE SCALE GENOMIC DNA]</scope>
</reference>
<evidence type="ECO:0000256" key="3">
    <source>
        <dbReference type="ARBA" id="ARBA00012640"/>
    </source>
</evidence>
<dbReference type="EC" id="3.1.3.3" evidence="3"/>
<dbReference type="GO" id="GO:0005737">
    <property type="term" value="C:cytoplasm"/>
    <property type="evidence" value="ECO:0007669"/>
    <property type="project" value="TreeGrafter"/>
</dbReference>
<dbReference type="PANTHER" id="PTHR43344:SF2">
    <property type="entry name" value="PHOSPHOSERINE PHOSPHATASE"/>
    <property type="match status" value="1"/>
</dbReference>
<evidence type="ECO:0000256" key="2">
    <source>
        <dbReference type="ARBA" id="ARBA00005135"/>
    </source>
</evidence>
<dbReference type="GO" id="GO:0036424">
    <property type="term" value="F:L-phosphoserine phosphatase activity"/>
    <property type="evidence" value="ECO:0007669"/>
    <property type="project" value="TreeGrafter"/>
</dbReference>
<keyword evidence="5" id="KW-0028">Amino-acid biosynthesis</keyword>